<dbReference type="SUPFAM" id="SSF52540">
    <property type="entry name" value="P-loop containing nucleoside triphosphate hydrolases"/>
    <property type="match status" value="1"/>
</dbReference>
<accession>A0A6P8ZP20</accession>
<keyword evidence="7" id="KW-0963">Cytoplasm</keyword>
<name>A0A6P8ZP20_THRPL</name>
<keyword evidence="10" id="KW-0243">Dynein</keyword>
<dbReference type="GeneID" id="117646481"/>
<dbReference type="KEGG" id="tpal:117646481"/>
<dbReference type="PANTHER" id="PTHR13236:SF0">
    <property type="entry name" value="CYTOPLASMIC DYNEIN 2 LIGHT INTERMEDIATE CHAIN 1"/>
    <property type="match status" value="1"/>
</dbReference>
<keyword evidence="9" id="KW-0970">Cilium biogenesis/degradation</keyword>
<dbReference type="GO" id="GO:0036064">
    <property type="term" value="C:ciliary basal body"/>
    <property type="evidence" value="ECO:0007669"/>
    <property type="project" value="TreeGrafter"/>
</dbReference>
<evidence type="ECO:0000256" key="2">
    <source>
        <dbReference type="ARBA" id="ARBA00004300"/>
    </source>
</evidence>
<dbReference type="GO" id="GO:0035721">
    <property type="term" value="P:intraciliary retrograde transport"/>
    <property type="evidence" value="ECO:0007669"/>
    <property type="project" value="InterPro"/>
</dbReference>
<dbReference type="AlphaFoldDB" id="A0A6P8ZP20"/>
<keyword evidence="6" id="KW-0217">Developmental protein</keyword>
<dbReference type="GO" id="GO:0005868">
    <property type="term" value="C:cytoplasmic dynein complex"/>
    <property type="evidence" value="ECO:0007669"/>
    <property type="project" value="InterPro"/>
</dbReference>
<dbReference type="GO" id="GO:0045504">
    <property type="term" value="F:dynein heavy chain binding"/>
    <property type="evidence" value="ECO:0007669"/>
    <property type="project" value="TreeGrafter"/>
</dbReference>
<keyword evidence="15" id="KW-1185">Reference proteome</keyword>
<evidence type="ECO:0000256" key="6">
    <source>
        <dbReference type="ARBA" id="ARBA00022473"/>
    </source>
</evidence>
<keyword evidence="12" id="KW-0505">Motor protein</keyword>
<dbReference type="InterPro" id="IPR027417">
    <property type="entry name" value="P-loop_NTPase"/>
</dbReference>
<organism evidence="16">
    <name type="scientific">Thrips palmi</name>
    <name type="common">Melon thrips</name>
    <dbReference type="NCBI Taxonomy" id="161013"/>
    <lineage>
        <taxon>Eukaryota</taxon>
        <taxon>Metazoa</taxon>
        <taxon>Ecdysozoa</taxon>
        <taxon>Arthropoda</taxon>
        <taxon>Hexapoda</taxon>
        <taxon>Insecta</taxon>
        <taxon>Pterygota</taxon>
        <taxon>Neoptera</taxon>
        <taxon>Paraneoptera</taxon>
        <taxon>Thysanoptera</taxon>
        <taxon>Terebrantia</taxon>
        <taxon>Thripoidea</taxon>
        <taxon>Thripidae</taxon>
        <taxon>Thrips</taxon>
    </lineage>
</organism>
<evidence type="ECO:0000256" key="14">
    <source>
        <dbReference type="ARBA" id="ARBA00023273"/>
    </source>
</evidence>
<evidence type="ECO:0000256" key="12">
    <source>
        <dbReference type="ARBA" id="ARBA00023175"/>
    </source>
</evidence>
<evidence type="ECO:0000256" key="10">
    <source>
        <dbReference type="ARBA" id="ARBA00023017"/>
    </source>
</evidence>
<dbReference type="GO" id="GO:0005874">
    <property type="term" value="C:microtubule"/>
    <property type="evidence" value="ECO:0007669"/>
    <property type="project" value="UniProtKB-KW"/>
</dbReference>
<dbReference type="PANTHER" id="PTHR13236">
    <property type="entry name" value="DYNEIN 2 LIGHT INTERMEDIATE CHAIN, ISOFORM 2"/>
    <property type="match status" value="1"/>
</dbReference>
<keyword evidence="13" id="KW-0206">Cytoskeleton</keyword>
<protein>
    <recommendedName>
        <fullName evidence="5">Cytoplasmic dynein 2 light intermediate chain 1</fullName>
    </recommendedName>
</protein>
<keyword evidence="8" id="KW-0493">Microtubule</keyword>
<dbReference type="FunCoup" id="A0A6P8ZP20">
    <property type="interactions" value="69"/>
</dbReference>
<dbReference type="Gene3D" id="3.40.50.300">
    <property type="entry name" value="P-loop containing nucleotide triphosphate hydrolases"/>
    <property type="match status" value="1"/>
</dbReference>
<dbReference type="InParanoid" id="A0A6P8ZP20"/>
<evidence type="ECO:0000313" key="16">
    <source>
        <dbReference type="RefSeq" id="XP_034243339.1"/>
    </source>
</evidence>
<evidence type="ECO:0000256" key="9">
    <source>
        <dbReference type="ARBA" id="ARBA00022794"/>
    </source>
</evidence>
<dbReference type="Proteomes" id="UP000515158">
    <property type="component" value="Unplaced"/>
</dbReference>
<keyword evidence="11" id="KW-0969">Cilium</keyword>
<dbReference type="GO" id="GO:0005930">
    <property type="term" value="C:axoneme"/>
    <property type="evidence" value="ECO:0007669"/>
    <property type="project" value="UniProtKB-SubCell"/>
</dbReference>
<comment type="similarity">
    <text evidence="4">Belongs to the dynein light intermediate chain family.</text>
</comment>
<dbReference type="RefSeq" id="XP_034243339.1">
    <property type="nucleotide sequence ID" value="XM_034387448.1"/>
</dbReference>
<keyword evidence="14" id="KW-0966">Cell projection</keyword>
<evidence type="ECO:0000256" key="11">
    <source>
        <dbReference type="ARBA" id="ARBA00023069"/>
    </source>
</evidence>
<comment type="subcellular location">
    <subcellularLocation>
        <location evidence="3">Cytoplasm</location>
        <location evidence="3">Cytoskeleton</location>
        <location evidence="3">Cilium axoneme</location>
    </subcellularLocation>
    <subcellularLocation>
        <location evidence="1">Cytoplasm</location>
        <location evidence="1">Cytoskeleton</location>
        <location evidence="1">Cilium basal body</location>
    </subcellularLocation>
    <subcellularLocation>
        <location evidence="2">Cytoplasm</location>
        <location evidence="2">Cytoskeleton</location>
        <location evidence="2">Microtubule organizing center</location>
        <location evidence="2">Centrosome</location>
    </subcellularLocation>
</comment>
<evidence type="ECO:0000256" key="4">
    <source>
        <dbReference type="ARBA" id="ARBA00006831"/>
    </source>
</evidence>
<dbReference type="InterPro" id="IPR040045">
    <property type="entry name" value="DYNC2LI1"/>
</dbReference>
<evidence type="ECO:0000256" key="8">
    <source>
        <dbReference type="ARBA" id="ARBA00022701"/>
    </source>
</evidence>
<evidence type="ECO:0000256" key="5">
    <source>
        <dbReference type="ARBA" id="ARBA00018863"/>
    </source>
</evidence>
<reference evidence="16" key="1">
    <citation type="submission" date="2025-08" db="UniProtKB">
        <authorList>
            <consortium name="RefSeq"/>
        </authorList>
    </citation>
    <scope>IDENTIFICATION</scope>
    <source>
        <tissue evidence="16">Total insect</tissue>
    </source>
</reference>
<sequence length="332" mass="37588">MGTEAVDATTHNKFEALRDLAVEKAKQNEERVKALTRTLILCGSKQVGKTTMLNNLLERNLAARPTLALEYSFGRKQNRDGVKDTCNFWELGGGTAFTAVIPQLIYTPLREGRMVSVGIVLDLSKPSQLWLTFDKFIRTINNAMKKYAESNPDHFKYISAKRMEKFVSDHPNHPDKDCIEPTVIRTHLIGAKYDEFQNFDPEKKKVVCRALRTAALIYGSSLHFTSTVENTLIKRGRDVLYYAGFEFNPPSSVSVDHNSPLSIPPGFDSLKDIGAVSGRTFHAVKSELEQYFLSLFPQVEEESLEPEDPSAHVSFREPHLDLILKRKRREVV</sequence>
<evidence type="ECO:0000256" key="1">
    <source>
        <dbReference type="ARBA" id="ARBA00004120"/>
    </source>
</evidence>
<gene>
    <name evidence="16" type="primary">LOC117646481</name>
</gene>
<dbReference type="GO" id="GO:0035735">
    <property type="term" value="P:intraciliary transport involved in cilium assembly"/>
    <property type="evidence" value="ECO:0007669"/>
    <property type="project" value="InterPro"/>
</dbReference>
<dbReference type="GO" id="GO:0005813">
    <property type="term" value="C:centrosome"/>
    <property type="evidence" value="ECO:0007669"/>
    <property type="project" value="UniProtKB-SubCell"/>
</dbReference>
<dbReference type="OrthoDB" id="10263060at2759"/>
<proteinExistence type="inferred from homology"/>
<dbReference type="InterPro" id="IPR022780">
    <property type="entry name" value="Dynein_light_int_chain"/>
</dbReference>
<evidence type="ECO:0000313" key="15">
    <source>
        <dbReference type="Proteomes" id="UP000515158"/>
    </source>
</evidence>
<evidence type="ECO:0000256" key="7">
    <source>
        <dbReference type="ARBA" id="ARBA00022490"/>
    </source>
</evidence>
<evidence type="ECO:0000256" key="3">
    <source>
        <dbReference type="ARBA" id="ARBA00004430"/>
    </source>
</evidence>
<dbReference type="Pfam" id="PF05783">
    <property type="entry name" value="DLIC"/>
    <property type="match status" value="1"/>
</dbReference>
<evidence type="ECO:0000256" key="13">
    <source>
        <dbReference type="ARBA" id="ARBA00023212"/>
    </source>
</evidence>